<comment type="caution">
    <text evidence="1">The sequence shown here is derived from an EMBL/GenBank/DDBJ whole genome shotgun (WGS) entry which is preliminary data.</text>
</comment>
<dbReference type="Proteomes" id="UP000614460">
    <property type="component" value="Unassembled WGS sequence"/>
</dbReference>
<name>A0A8H9KSN6_9SPHI</name>
<reference evidence="1" key="2">
    <citation type="submission" date="2020-09" db="EMBL/GenBank/DDBJ databases">
        <authorList>
            <person name="Sun Q."/>
            <person name="Zhou Y."/>
        </authorList>
    </citation>
    <scope>NUCLEOTIDE SEQUENCE</scope>
    <source>
        <strain evidence="1">CGMCC 1.15966</strain>
    </source>
</reference>
<protein>
    <submittedName>
        <fullName evidence="1">Uncharacterized protein</fullName>
    </submittedName>
</protein>
<evidence type="ECO:0000313" key="1">
    <source>
        <dbReference type="EMBL" id="GGE12462.1"/>
    </source>
</evidence>
<sequence length="80" mass="9604">MDKFYNETQSELETAIGELEVEADCSIQRIEAVIHLILECLYEVKEHVLKKGFKNTDEEIRFFKYQNTPFPLHMITRWPR</sequence>
<evidence type="ECO:0000313" key="2">
    <source>
        <dbReference type="Proteomes" id="UP000614460"/>
    </source>
</evidence>
<accession>A0A8H9KSN6</accession>
<dbReference type="RefSeq" id="WP_373286057.1">
    <property type="nucleotide sequence ID" value="NZ_BMKM01000001.1"/>
</dbReference>
<dbReference type="AlphaFoldDB" id="A0A8H9KSN6"/>
<keyword evidence="2" id="KW-1185">Reference proteome</keyword>
<proteinExistence type="predicted"/>
<dbReference type="EMBL" id="BMKM01000001">
    <property type="protein sequence ID" value="GGE12462.1"/>
    <property type="molecule type" value="Genomic_DNA"/>
</dbReference>
<gene>
    <name evidence="1" type="ORF">GCM10011516_07820</name>
</gene>
<reference evidence="1" key="1">
    <citation type="journal article" date="2014" name="Int. J. Syst. Evol. Microbiol.">
        <title>Complete genome sequence of Corynebacterium casei LMG S-19264T (=DSM 44701T), isolated from a smear-ripened cheese.</title>
        <authorList>
            <consortium name="US DOE Joint Genome Institute (JGI-PGF)"/>
            <person name="Walter F."/>
            <person name="Albersmeier A."/>
            <person name="Kalinowski J."/>
            <person name="Ruckert C."/>
        </authorList>
    </citation>
    <scope>NUCLEOTIDE SEQUENCE</scope>
    <source>
        <strain evidence="1">CGMCC 1.15966</strain>
    </source>
</reference>
<organism evidence="1 2">
    <name type="scientific">Sphingobacterium cellulitidis</name>
    <dbReference type="NCBI Taxonomy" id="1768011"/>
    <lineage>
        <taxon>Bacteria</taxon>
        <taxon>Pseudomonadati</taxon>
        <taxon>Bacteroidota</taxon>
        <taxon>Sphingobacteriia</taxon>
        <taxon>Sphingobacteriales</taxon>
        <taxon>Sphingobacteriaceae</taxon>
        <taxon>Sphingobacterium</taxon>
    </lineage>
</organism>